<organism evidence="3 4">
    <name type="scientific">Yinghuangia aomiensis</name>
    <dbReference type="NCBI Taxonomy" id="676205"/>
    <lineage>
        <taxon>Bacteria</taxon>
        <taxon>Bacillati</taxon>
        <taxon>Actinomycetota</taxon>
        <taxon>Actinomycetes</taxon>
        <taxon>Kitasatosporales</taxon>
        <taxon>Streptomycetaceae</taxon>
        <taxon>Yinghuangia</taxon>
    </lineage>
</organism>
<dbReference type="InterPro" id="IPR002539">
    <property type="entry name" value="MaoC-like_dom"/>
</dbReference>
<reference evidence="4" key="1">
    <citation type="journal article" date="2019" name="Int. J. Syst. Evol. Microbiol.">
        <title>The Global Catalogue of Microorganisms (GCM) 10K type strain sequencing project: providing services to taxonomists for standard genome sequencing and annotation.</title>
        <authorList>
            <consortium name="The Broad Institute Genomics Platform"/>
            <consortium name="The Broad Institute Genome Sequencing Center for Infectious Disease"/>
            <person name="Wu L."/>
            <person name="Ma J."/>
        </authorList>
    </citation>
    <scope>NUCLEOTIDE SEQUENCE [LARGE SCALE GENOMIC DNA]</scope>
    <source>
        <strain evidence="4">JCM 17986</strain>
    </source>
</reference>
<gene>
    <name evidence="3" type="ORF">GCM10023205_43310</name>
</gene>
<dbReference type="Gene3D" id="3.10.129.10">
    <property type="entry name" value="Hotdog Thioesterase"/>
    <property type="match status" value="1"/>
</dbReference>
<dbReference type="CDD" id="cd03450">
    <property type="entry name" value="NodN"/>
    <property type="match status" value="1"/>
</dbReference>
<comment type="similarity">
    <text evidence="1">Belongs to the enoyl-CoA hydratase/isomerase family.</text>
</comment>
<accession>A0ABP9HJN6</accession>
<feature type="domain" description="MaoC-like" evidence="2">
    <location>
        <begin position="15"/>
        <end position="128"/>
    </location>
</feature>
<protein>
    <submittedName>
        <fullName evidence="3">MaoC family dehydratase</fullName>
    </submittedName>
</protein>
<evidence type="ECO:0000259" key="2">
    <source>
        <dbReference type="Pfam" id="PF01575"/>
    </source>
</evidence>
<evidence type="ECO:0000256" key="1">
    <source>
        <dbReference type="ARBA" id="ARBA00005254"/>
    </source>
</evidence>
<name>A0ABP9HJN6_9ACTN</name>
<keyword evidence="4" id="KW-1185">Reference proteome</keyword>
<proteinExistence type="inferred from homology"/>
<dbReference type="InterPro" id="IPR029069">
    <property type="entry name" value="HotDog_dom_sf"/>
</dbReference>
<dbReference type="Pfam" id="PF01575">
    <property type="entry name" value="MaoC_dehydratas"/>
    <property type="match status" value="1"/>
</dbReference>
<dbReference type="SUPFAM" id="SSF54637">
    <property type="entry name" value="Thioesterase/thiol ester dehydrase-isomerase"/>
    <property type="match status" value="1"/>
</dbReference>
<comment type="caution">
    <text evidence="3">The sequence shown here is derived from an EMBL/GenBank/DDBJ whole genome shotgun (WGS) entry which is preliminary data.</text>
</comment>
<dbReference type="PANTHER" id="PTHR42993">
    <property type="entry name" value="MAOC-LIKE DEHYDRATASE DOMAIN-CONTAINING PROTEIN"/>
    <property type="match status" value="1"/>
</dbReference>
<dbReference type="InterPro" id="IPR039375">
    <property type="entry name" value="NodN-like"/>
</dbReference>
<evidence type="ECO:0000313" key="4">
    <source>
        <dbReference type="Proteomes" id="UP001500466"/>
    </source>
</evidence>
<dbReference type="RefSeq" id="WP_345677250.1">
    <property type="nucleotide sequence ID" value="NZ_BAABHS010000015.1"/>
</dbReference>
<sequence length="152" mass="16702">MAVTTFTDLQQIKDALGKHLGYSEWLEVTQDRINRFADATGDHQWIHVDVEKAKEGPFGAPIAHGYLTLSLSNLFLPQIVEVQNISMGVNYGVDKIRFPSPVKVNQRIRGGAEITAVSDIPGGIQVTIKITIEIDGEAKPACIIESLTRYLA</sequence>
<evidence type="ECO:0000313" key="3">
    <source>
        <dbReference type="EMBL" id="GAA4972469.1"/>
    </source>
</evidence>
<dbReference type="PANTHER" id="PTHR42993:SF1">
    <property type="entry name" value="MAOC-LIKE DEHYDRATASE DOMAIN-CONTAINING PROTEIN"/>
    <property type="match status" value="1"/>
</dbReference>
<dbReference type="Proteomes" id="UP001500466">
    <property type="component" value="Unassembled WGS sequence"/>
</dbReference>
<dbReference type="EMBL" id="BAABHS010000015">
    <property type="protein sequence ID" value="GAA4972469.1"/>
    <property type="molecule type" value="Genomic_DNA"/>
</dbReference>